<evidence type="ECO:0000313" key="9">
    <source>
        <dbReference type="Proteomes" id="UP001652620"/>
    </source>
</evidence>
<protein>
    <submittedName>
        <fullName evidence="10">Uncharacterized protein LOC125779119 isoform X1</fullName>
    </submittedName>
</protein>
<keyword evidence="1" id="KW-0815">Transposition</keyword>
<keyword evidence="5" id="KW-0238">DNA-binding</keyword>
<organism evidence="9 10">
    <name type="scientific">Bactrocera dorsalis</name>
    <name type="common">Oriental fruit fly</name>
    <name type="synonym">Dacus dorsalis</name>
    <dbReference type="NCBI Taxonomy" id="27457"/>
    <lineage>
        <taxon>Eukaryota</taxon>
        <taxon>Metazoa</taxon>
        <taxon>Ecdysozoa</taxon>
        <taxon>Arthropoda</taxon>
        <taxon>Hexapoda</taxon>
        <taxon>Insecta</taxon>
        <taxon>Pterygota</taxon>
        <taxon>Neoptera</taxon>
        <taxon>Endopterygota</taxon>
        <taxon>Diptera</taxon>
        <taxon>Brachycera</taxon>
        <taxon>Muscomorpha</taxon>
        <taxon>Tephritoidea</taxon>
        <taxon>Tephritidae</taxon>
        <taxon>Bactrocera</taxon>
        <taxon>Bactrocera</taxon>
    </lineage>
</organism>
<evidence type="ECO:0000256" key="1">
    <source>
        <dbReference type="ARBA" id="ARBA00022578"/>
    </source>
</evidence>
<evidence type="ECO:0000259" key="8">
    <source>
        <dbReference type="Pfam" id="PF10551"/>
    </source>
</evidence>
<evidence type="ECO:0000313" key="10">
    <source>
        <dbReference type="RefSeq" id="XP_049315648.1"/>
    </source>
</evidence>
<dbReference type="PANTHER" id="PTHR47160:SF10">
    <property type="entry name" value="MULE TRANSPOSASE DOMAIN-CONTAINING PROTEIN"/>
    <property type="match status" value="1"/>
</dbReference>
<evidence type="ECO:0000259" key="7">
    <source>
        <dbReference type="Pfam" id="PF04500"/>
    </source>
</evidence>
<evidence type="ECO:0000256" key="6">
    <source>
        <dbReference type="ARBA" id="ARBA00023172"/>
    </source>
</evidence>
<dbReference type="Pfam" id="PF10551">
    <property type="entry name" value="MULE"/>
    <property type="match status" value="1"/>
</dbReference>
<keyword evidence="2" id="KW-0479">Metal-binding</keyword>
<dbReference type="GeneID" id="125779119"/>
<accession>A0ABM3K2E0</accession>
<dbReference type="Pfam" id="PF04500">
    <property type="entry name" value="FLYWCH"/>
    <property type="match status" value="1"/>
</dbReference>
<gene>
    <name evidence="10" type="primary">LOC125779119</name>
</gene>
<evidence type="ECO:0000256" key="4">
    <source>
        <dbReference type="ARBA" id="ARBA00022833"/>
    </source>
</evidence>
<feature type="domain" description="FLYWCH-type" evidence="7">
    <location>
        <begin position="7"/>
        <end position="70"/>
    </location>
</feature>
<keyword evidence="6" id="KW-0233">DNA recombination</keyword>
<keyword evidence="9" id="KW-1185">Reference proteome</keyword>
<evidence type="ECO:0000256" key="2">
    <source>
        <dbReference type="ARBA" id="ARBA00022723"/>
    </source>
</evidence>
<keyword evidence="4" id="KW-0862">Zinc</keyword>
<feature type="domain" description="MULE transposase" evidence="8">
    <location>
        <begin position="190"/>
        <end position="286"/>
    </location>
</feature>
<keyword evidence="3" id="KW-0863">Zinc-finger</keyword>
<dbReference type="InterPro" id="IPR018289">
    <property type="entry name" value="MULE_transposase_dom"/>
</dbReference>
<dbReference type="RefSeq" id="XP_049315648.1">
    <property type="nucleotide sequence ID" value="XM_049459691.1"/>
</dbReference>
<proteinExistence type="predicted"/>
<sequence length="450" mass="52694">MSQIQIITSNKGGKKLFLNGYFYYFERKTQMETCNWACSKRLKYKCKSRIVTKVLANNHVIVKQPADHCHEPAPNELPIATINNKVKRMARRSHLAPSQIIQRATVEAEQSCRDYLPSRNAQKARIRRSRQEAPRFREPQTLEDIDIPLNLYTLEGELFVLVEKFTERNECVIICGTKSCLKFLSQSSCWIVDGTFYVAPKIMRQLFTIHGIVEGETFPLVFCLMSHKSKELYEVLFEELFRIASEYGENLQPERIISDFEVGLISALRNSFPGTDLRGCFFHFSQIIWRKVQKERLVKKYGNYENFSLQVRMLKSLAFVPPDEISEYYNSLCSILDDYDMLRLANWFERNYIGKFDAPPKHQPTFWSVHRNVETSQFPRTQNSVEAWHRRLNVIVGKKNCGIYQLIANLKAEMIYVKSQISRVENGEVFPKKLRSIRSNKQIKRIIKKE</sequence>
<dbReference type="InterPro" id="IPR001207">
    <property type="entry name" value="Transposase_mutator"/>
</dbReference>
<dbReference type="PANTHER" id="PTHR47160">
    <property type="entry name" value="PUTATIVE-RELATED"/>
    <property type="match status" value="1"/>
</dbReference>
<evidence type="ECO:0000256" key="5">
    <source>
        <dbReference type="ARBA" id="ARBA00023125"/>
    </source>
</evidence>
<dbReference type="Gene3D" id="2.20.25.240">
    <property type="match status" value="1"/>
</dbReference>
<reference evidence="10" key="1">
    <citation type="submission" date="2025-08" db="UniProtKB">
        <authorList>
            <consortium name="RefSeq"/>
        </authorList>
    </citation>
    <scope>IDENTIFICATION</scope>
    <source>
        <tissue evidence="10">Adult</tissue>
    </source>
</reference>
<dbReference type="InterPro" id="IPR007588">
    <property type="entry name" value="Znf_FLYWCH"/>
</dbReference>
<dbReference type="PROSITE" id="PS01007">
    <property type="entry name" value="TRANSPOSASE_MUTATOR"/>
    <property type="match status" value="1"/>
</dbReference>
<evidence type="ECO:0000256" key="3">
    <source>
        <dbReference type="ARBA" id="ARBA00022771"/>
    </source>
</evidence>
<name>A0ABM3K2E0_BACDO</name>
<dbReference type="Proteomes" id="UP001652620">
    <property type="component" value="Chromosome 6"/>
</dbReference>